<name>A0AAW6RN80_9BURK</name>
<feature type="chain" id="PRO_5043734068" evidence="1">
    <location>
        <begin position="36"/>
        <end position="222"/>
    </location>
</feature>
<proteinExistence type="predicted"/>
<keyword evidence="1" id="KW-0732">Signal</keyword>
<organism evidence="2 3">
    <name type="scientific">Ottowia cancrivicina</name>
    <dbReference type="NCBI Taxonomy" id="3040346"/>
    <lineage>
        <taxon>Bacteria</taxon>
        <taxon>Pseudomonadati</taxon>
        <taxon>Pseudomonadota</taxon>
        <taxon>Betaproteobacteria</taxon>
        <taxon>Burkholderiales</taxon>
        <taxon>Comamonadaceae</taxon>
        <taxon>Ottowia</taxon>
    </lineage>
</organism>
<evidence type="ECO:0000256" key="1">
    <source>
        <dbReference type="SAM" id="SignalP"/>
    </source>
</evidence>
<dbReference type="InterPro" id="IPR008869">
    <property type="entry name" value="MlaC/ttg2D"/>
</dbReference>
<sequence length="222" mass="24260">MQNTPLSALPRRALLLGAPALAAALALGLPATARAAGETPDAWIGRLSQEVLQTIKADKAMQAGDIDRLMQLVDEKIMPNINFRRMTASAVGPGWRQASEAQRKRLEQEFKMLLVRTYAGALKKVKDQTFDIRPMPSKAAGDDEITVRTLIQSSGGSEPVQLDYRLEKAPGSSSGWKIYDLNIMGVWLIANYRPQFSQQVNQSGIDGLIASLVERNKSNAAK</sequence>
<dbReference type="PIRSF" id="PIRSF004649">
    <property type="entry name" value="MlaC"/>
    <property type="match status" value="1"/>
</dbReference>
<keyword evidence="3" id="KW-1185">Reference proteome</keyword>
<dbReference type="PROSITE" id="PS51318">
    <property type="entry name" value="TAT"/>
    <property type="match status" value="1"/>
</dbReference>
<comment type="caution">
    <text evidence="2">The sequence shown here is derived from an EMBL/GenBank/DDBJ whole genome shotgun (WGS) entry which is preliminary data.</text>
</comment>
<dbReference type="Gene3D" id="3.10.450.50">
    <property type="match status" value="1"/>
</dbReference>
<dbReference type="Gene3D" id="1.10.10.640">
    <property type="entry name" value="phospholipid-binding protein"/>
    <property type="match status" value="1"/>
</dbReference>
<evidence type="ECO:0000313" key="2">
    <source>
        <dbReference type="EMBL" id="MDG9700174.1"/>
    </source>
</evidence>
<evidence type="ECO:0000313" key="3">
    <source>
        <dbReference type="Proteomes" id="UP001237156"/>
    </source>
</evidence>
<reference evidence="2 3" key="1">
    <citation type="submission" date="2023-04" db="EMBL/GenBank/DDBJ databases">
        <title>Ottowia paracancer sp. nov., isolated from human stomach.</title>
        <authorList>
            <person name="Song Y."/>
        </authorList>
    </citation>
    <scope>NUCLEOTIDE SEQUENCE [LARGE SCALE GENOMIC DNA]</scope>
    <source>
        <strain evidence="2 3">10c7w1</strain>
    </source>
</reference>
<feature type="signal peptide" evidence="1">
    <location>
        <begin position="1"/>
        <end position="35"/>
    </location>
</feature>
<dbReference type="Pfam" id="PF05494">
    <property type="entry name" value="MlaC"/>
    <property type="match status" value="1"/>
</dbReference>
<accession>A0AAW6RN80</accession>
<gene>
    <name evidence="2" type="ORF">QB898_10720</name>
</gene>
<dbReference type="PANTHER" id="PTHR36573:SF1">
    <property type="entry name" value="INTERMEMBRANE PHOSPHOLIPID TRANSPORT SYSTEM BINDING PROTEIN MLAC"/>
    <property type="match status" value="1"/>
</dbReference>
<dbReference type="InterPro" id="IPR006311">
    <property type="entry name" value="TAT_signal"/>
</dbReference>
<protein>
    <submittedName>
        <fullName evidence="2">ABC transporter substrate-binding protein</fullName>
    </submittedName>
</protein>
<dbReference type="PANTHER" id="PTHR36573">
    <property type="entry name" value="INTERMEMBRANE PHOSPHOLIPID TRANSPORT SYSTEM BINDING PROTEIN MLAC"/>
    <property type="match status" value="1"/>
</dbReference>
<dbReference type="AlphaFoldDB" id="A0AAW6RN80"/>
<dbReference type="Proteomes" id="UP001237156">
    <property type="component" value="Unassembled WGS sequence"/>
</dbReference>
<dbReference type="EMBL" id="JARVII010000026">
    <property type="protein sequence ID" value="MDG9700174.1"/>
    <property type="molecule type" value="Genomic_DNA"/>
</dbReference>
<dbReference type="RefSeq" id="WP_279524948.1">
    <property type="nucleotide sequence ID" value="NZ_JARVII010000026.1"/>
</dbReference>